<sequence>MSLFSLDPAMIHLNHAAVAPWPERTVAEVVRFAQENGFKGSSHYARWLGVESELRRLLAQLINAPSDNDIALLKSTSEGLSMIAYGLDWQSGDNIVSIAQEFPSNRIVWESLRNQGVELRLLDLNRSQDPEKDLIALCDDKTRLLSVSSVQYAAGERLQLKGLGEYCRTHDVIFVVDAIQSLGAFPFDLSECHADIVVADGHKWMLGPEGVALFYCDSALRPRLKLHQFGWHMVESMGDFDRIDWQPADSARRFECGSSNMLGIHALRASLSLIHELGLNRISTDIIRNAEFVIDQVDTAGFELLTPREPLKRAGIVTFRVPDRDNHAIYQGLMQQQVVCAFRGGGIRFSPHFYNHEEGIETAFKRLSELL</sequence>
<gene>
    <name evidence="3" type="primary">sufS</name>
    <name evidence="3" type="ORF">CODIS_16600</name>
</gene>
<keyword evidence="1" id="KW-0663">Pyridoxal phosphate</keyword>
<proteinExistence type="predicted"/>
<accession>A0A7Z0VM75</accession>
<evidence type="ECO:0000256" key="1">
    <source>
        <dbReference type="ARBA" id="ARBA00022898"/>
    </source>
</evidence>
<dbReference type="Gene3D" id="3.40.640.10">
    <property type="entry name" value="Type I PLP-dependent aspartate aminotransferase-like (Major domain)"/>
    <property type="match status" value="1"/>
</dbReference>
<keyword evidence="3" id="KW-0808">Transferase</keyword>
<dbReference type="Gene3D" id="3.90.1150.10">
    <property type="entry name" value="Aspartate Aminotransferase, domain 1"/>
    <property type="match status" value="1"/>
</dbReference>
<dbReference type="InterPro" id="IPR015421">
    <property type="entry name" value="PyrdxlP-dep_Trfase_major"/>
</dbReference>
<dbReference type="EC" id="2.8.1.7" evidence="3"/>
<dbReference type="AlphaFoldDB" id="A0A7Z0VM75"/>
<comment type="caution">
    <text evidence="3">The sequence shown here is derived from an EMBL/GenBank/DDBJ whole genome shotgun (WGS) entry which is preliminary data.</text>
</comment>
<dbReference type="InterPro" id="IPR015424">
    <property type="entry name" value="PyrdxlP-dep_Trfase"/>
</dbReference>
<dbReference type="SUPFAM" id="SSF53383">
    <property type="entry name" value="PLP-dependent transferases"/>
    <property type="match status" value="1"/>
</dbReference>
<name>A0A7Z0VM75_9GAMM</name>
<dbReference type="PANTHER" id="PTHR43586">
    <property type="entry name" value="CYSTEINE DESULFURASE"/>
    <property type="match status" value="1"/>
</dbReference>
<feature type="domain" description="Aminotransferase class V" evidence="2">
    <location>
        <begin position="12"/>
        <end position="340"/>
    </location>
</feature>
<dbReference type="InterPro" id="IPR015422">
    <property type="entry name" value="PyrdxlP-dep_Trfase_small"/>
</dbReference>
<dbReference type="Pfam" id="PF00266">
    <property type="entry name" value="Aminotran_5"/>
    <property type="match status" value="1"/>
</dbReference>
<protein>
    <submittedName>
        <fullName evidence="3">Cysteine desulfurase</fullName>
        <ecNumber evidence="3">2.8.1.7</ecNumber>
    </submittedName>
</protein>
<dbReference type="InterPro" id="IPR000192">
    <property type="entry name" value="Aminotrans_V_dom"/>
</dbReference>
<dbReference type="OrthoDB" id="9764293at2"/>
<keyword evidence="4" id="KW-1185">Reference proteome</keyword>
<dbReference type="GO" id="GO:0031071">
    <property type="term" value="F:cysteine desulfurase activity"/>
    <property type="evidence" value="ECO:0007669"/>
    <property type="project" value="UniProtKB-EC"/>
</dbReference>
<evidence type="ECO:0000259" key="2">
    <source>
        <dbReference type="Pfam" id="PF00266"/>
    </source>
</evidence>
<organism evidence="3 4">
    <name type="scientific">Candidatus Thiodiazotropha endolucinida</name>
    <dbReference type="NCBI Taxonomy" id="1655433"/>
    <lineage>
        <taxon>Bacteria</taxon>
        <taxon>Pseudomonadati</taxon>
        <taxon>Pseudomonadota</taxon>
        <taxon>Gammaproteobacteria</taxon>
        <taxon>Chromatiales</taxon>
        <taxon>Sedimenticolaceae</taxon>
        <taxon>Candidatus Thiodiazotropha</taxon>
    </lineage>
</organism>
<evidence type="ECO:0000313" key="3">
    <source>
        <dbReference type="EMBL" id="ODJ88247.1"/>
    </source>
</evidence>
<dbReference type="EMBL" id="MARB01000007">
    <property type="protein sequence ID" value="ODJ88247.1"/>
    <property type="molecule type" value="Genomic_DNA"/>
</dbReference>
<evidence type="ECO:0000313" key="4">
    <source>
        <dbReference type="Proteomes" id="UP000094769"/>
    </source>
</evidence>
<dbReference type="RefSeq" id="WP_154723057.1">
    <property type="nucleotide sequence ID" value="NZ_MARB01000007.1"/>
</dbReference>
<dbReference type="PANTHER" id="PTHR43586:SF15">
    <property type="entry name" value="BLR3095 PROTEIN"/>
    <property type="match status" value="1"/>
</dbReference>
<reference evidence="3 4" key="1">
    <citation type="submission" date="2016-06" db="EMBL/GenBank/DDBJ databases">
        <title>Genome sequence of endosymbiont of Candidatus Endolucinida thiodiazotropha.</title>
        <authorList>
            <person name="Poehlein A."/>
            <person name="Koenig S."/>
            <person name="Heiden S.E."/>
            <person name="Thuermer A."/>
            <person name="Voget S."/>
            <person name="Daniel R."/>
            <person name="Markert S."/>
            <person name="Gros O."/>
            <person name="Schweder T."/>
        </authorList>
    </citation>
    <scope>NUCLEOTIDE SEQUENCE [LARGE SCALE GENOMIC DNA]</scope>
    <source>
        <strain evidence="3 4">COS</strain>
    </source>
</reference>
<dbReference type="Proteomes" id="UP000094769">
    <property type="component" value="Unassembled WGS sequence"/>
</dbReference>